<evidence type="ECO:0000256" key="3">
    <source>
        <dbReference type="ARBA" id="ARBA00022723"/>
    </source>
</evidence>
<dbReference type="Gene3D" id="3.10.20.30">
    <property type="match status" value="1"/>
</dbReference>
<dbReference type="CDD" id="cd00207">
    <property type="entry name" value="fer2"/>
    <property type="match status" value="1"/>
</dbReference>
<dbReference type="InterPro" id="IPR012675">
    <property type="entry name" value="Beta-grasp_dom_sf"/>
</dbReference>
<accession>A0ABV4UR00</accession>
<keyword evidence="2" id="KW-0001">2Fe-2S</keyword>
<evidence type="ECO:0000256" key="7">
    <source>
        <dbReference type="SAM" id="MobiDB-lite"/>
    </source>
</evidence>
<comment type="similarity">
    <text evidence="1">Belongs to the adrenodoxin/putidaredoxin family.</text>
</comment>
<keyword evidence="5" id="KW-0411">Iron-sulfur</keyword>
<dbReference type="PRINTS" id="PR00355">
    <property type="entry name" value="ADRENODOXIN"/>
</dbReference>
<keyword evidence="4" id="KW-0408">Iron</keyword>
<dbReference type="SUPFAM" id="SSF54292">
    <property type="entry name" value="2Fe-2S ferredoxin-like"/>
    <property type="match status" value="1"/>
</dbReference>
<dbReference type="PANTHER" id="PTHR23426:SF65">
    <property type="entry name" value="FERREDOXIN-2, MITOCHONDRIAL"/>
    <property type="match status" value="1"/>
</dbReference>
<keyword evidence="10" id="KW-1185">Reference proteome</keyword>
<dbReference type="RefSeq" id="WP_373973279.1">
    <property type="nucleotide sequence ID" value="NZ_JBHDLJ010000018.1"/>
</dbReference>
<evidence type="ECO:0000256" key="2">
    <source>
        <dbReference type="ARBA" id="ARBA00022714"/>
    </source>
</evidence>
<sequence>MSPLTTTPQSATTRQSATTPQCTTPEPGIQRRLTYLQPDGTSATVEADPGHTVMRAALANNVEGIVAECGGNAMCATCHVYVDPKSDALLPPVGANEDELLDCTAAERRSGSRLSCQLPAVDGLTVRVPECQQ</sequence>
<protein>
    <submittedName>
        <fullName evidence="9">2Fe-2S iron-sulfur cluster-binding protein</fullName>
    </submittedName>
</protein>
<dbReference type="InterPro" id="IPR001041">
    <property type="entry name" value="2Fe-2S_ferredoxin-type"/>
</dbReference>
<feature type="domain" description="2Fe-2S ferredoxin-type" evidence="8">
    <location>
        <begin position="31"/>
        <end position="132"/>
    </location>
</feature>
<dbReference type="InterPro" id="IPR036010">
    <property type="entry name" value="2Fe-2S_ferredoxin-like_sf"/>
</dbReference>
<evidence type="ECO:0000313" key="10">
    <source>
        <dbReference type="Proteomes" id="UP001575652"/>
    </source>
</evidence>
<comment type="caution">
    <text evidence="9">The sequence shown here is derived from an EMBL/GenBank/DDBJ whole genome shotgun (WGS) entry which is preliminary data.</text>
</comment>
<evidence type="ECO:0000256" key="1">
    <source>
        <dbReference type="ARBA" id="ARBA00010914"/>
    </source>
</evidence>
<evidence type="ECO:0000256" key="4">
    <source>
        <dbReference type="ARBA" id="ARBA00023004"/>
    </source>
</evidence>
<dbReference type="EMBL" id="JBHDLJ010000018">
    <property type="protein sequence ID" value="MFB0836103.1"/>
    <property type="molecule type" value="Genomic_DNA"/>
</dbReference>
<keyword evidence="3" id="KW-0479">Metal-binding</keyword>
<feature type="region of interest" description="Disordered" evidence="7">
    <location>
        <begin position="1"/>
        <end position="30"/>
    </location>
</feature>
<feature type="compositionally biased region" description="Polar residues" evidence="7">
    <location>
        <begin position="1"/>
        <end position="24"/>
    </location>
</feature>
<dbReference type="Pfam" id="PF00111">
    <property type="entry name" value="Fer2"/>
    <property type="match status" value="1"/>
</dbReference>
<dbReference type="PANTHER" id="PTHR23426">
    <property type="entry name" value="FERREDOXIN/ADRENODOXIN"/>
    <property type="match status" value="1"/>
</dbReference>
<evidence type="ECO:0000259" key="8">
    <source>
        <dbReference type="PROSITE" id="PS51085"/>
    </source>
</evidence>
<dbReference type="PROSITE" id="PS51085">
    <property type="entry name" value="2FE2S_FER_2"/>
    <property type="match status" value="1"/>
</dbReference>
<evidence type="ECO:0000313" key="9">
    <source>
        <dbReference type="EMBL" id="MFB0836103.1"/>
    </source>
</evidence>
<reference evidence="9 10" key="1">
    <citation type="submission" date="2024-09" db="EMBL/GenBank/DDBJ databases">
        <authorList>
            <person name="Salinas-Garcia M.A."/>
            <person name="Prieme A."/>
        </authorList>
    </citation>
    <scope>NUCLEOTIDE SEQUENCE [LARGE SCALE GENOMIC DNA]</scope>
    <source>
        <strain evidence="9 10">DSM 21081</strain>
    </source>
</reference>
<comment type="cofactor">
    <cofactor evidence="6">
        <name>[2Fe-2S] cluster</name>
        <dbReference type="ChEBI" id="CHEBI:190135"/>
    </cofactor>
</comment>
<dbReference type="InterPro" id="IPR001055">
    <property type="entry name" value="Adrenodoxin-like"/>
</dbReference>
<gene>
    <name evidence="9" type="ORF">ACETWP_16055</name>
</gene>
<organism evidence="9 10">
    <name type="scientific">Arthrobacter halodurans</name>
    <dbReference type="NCBI Taxonomy" id="516699"/>
    <lineage>
        <taxon>Bacteria</taxon>
        <taxon>Bacillati</taxon>
        <taxon>Actinomycetota</taxon>
        <taxon>Actinomycetes</taxon>
        <taxon>Micrococcales</taxon>
        <taxon>Micrococcaceae</taxon>
        <taxon>Arthrobacter</taxon>
    </lineage>
</organism>
<evidence type="ECO:0000256" key="6">
    <source>
        <dbReference type="ARBA" id="ARBA00034078"/>
    </source>
</evidence>
<name>A0ABV4UR00_9MICC</name>
<proteinExistence type="inferred from homology"/>
<dbReference type="Proteomes" id="UP001575652">
    <property type="component" value="Unassembled WGS sequence"/>
</dbReference>
<evidence type="ECO:0000256" key="5">
    <source>
        <dbReference type="ARBA" id="ARBA00023014"/>
    </source>
</evidence>